<evidence type="ECO:0000313" key="5">
    <source>
        <dbReference type="EMBL" id="NDL67622.1"/>
    </source>
</evidence>
<dbReference type="CDD" id="cd05688">
    <property type="entry name" value="S1_RPS1_repeat_ec3"/>
    <property type="match status" value="1"/>
</dbReference>
<dbReference type="PANTHER" id="PTHR10724">
    <property type="entry name" value="30S RIBOSOMAL PROTEIN S1"/>
    <property type="match status" value="1"/>
</dbReference>
<dbReference type="AlphaFoldDB" id="A0A7X5KP68"/>
<evidence type="ECO:0000256" key="3">
    <source>
        <dbReference type="ARBA" id="ARBA00023274"/>
    </source>
</evidence>
<feature type="domain" description="S1 motif" evidence="4">
    <location>
        <begin position="202"/>
        <end position="270"/>
    </location>
</feature>
<keyword evidence="2 5" id="KW-0689">Ribosomal protein</keyword>
<dbReference type="PRINTS" id="PR00681">
    <property type="entry name" value="RIBOSOMALS1"/>
</dbReference>
<dbReference type="Gene3D" id="2.40.50.140">
    <property type="entry name" value="Nucleic acid-binding proteins"/>
    <property type="match status" value="4"/>
</dbReference>
<comment type="similarity">
    <text evidence="1">Belongs to the bacterial ribosomal protein bS1 family.</text>
</comment>
<dbReference type="RefSeq" id="WP_162370347.1">
    <property type="nucleotide sequence ID" value="NZ_JAAEEH010000017.1"/>
</dbReference>
<dbReference type="GO" id="GO:0022627">
    <property type="term" value="C:cytosolic small ribosomal subunit"/>
    <property type="evidence" value="ECO:0007669"/>
    <property type="project" value="TreeGrafter"/>
</dbReference>
<sequence>MEENTNREETMADFEKELQASFRKIREGEQVKGEVISVTDQELLVNIGYVADGIIPKEETLLKAEDVLADNYKPGDQVTAEVLSKNDGDGNVLLSIKKAVSFLVWEELESAFERKGDISVTVKSAVKGGVVCDIQGVRGFIPASQLSVGYVENLEDYVGVTFDVRVIELDEATDKVILSRKVVEEEERAEARGKLMDTIQKGDRFTGKVKKVLDFGAFVDLGGVDGLVHIGELSWTKIKHPSEVVKEGETVDVVVLDVDKKRGRISLGYKALQQDPWAASAEAMKVGSVQAGTVTRIADFGAFVQIADGVEGLVHISEISDDRVNKVEDVLSVGQQVKVKVLEKDLAKKKIRLSMKGAEASENRADLDAYIGQQEEATTNLESVFKKFLKDLE</sequence>
<dbReference type="GO" id="GO:0003729">
    <property type="term" value="F:mRNA binding"/>
    <property type="evidence" value="ECO:0007669"/>
    <property type="project" value="TreeGrafter"/>
</dbReference>
<name>A0A7X5KP68_9FIRM</name>
<dbReference type="CDD" id="cd04465">
    <property type="entry name" value="S1_RPS1_repeat_ec2_hs2"/>
    <property type="match status" value="1"/>
</dbReference>
<dbReference type="InterPro" id="IPR035104">
    <property type="entry name" value="Ribosomal_protein_S1-like"/>
</dbReference>
<reference evidence="5 6" key="1">
    <citation type="submission" date="2020-01" db="EMBL/GenBank/DDBJ databases">
        <title>Anaeroalcalibacter tamaniensis gen. nov., sp. nov., moderately halophilic strictly anaerobic fermenter bacterium from mud volcano of Taman peninsula.</title>
        <authorList>
            <person name="Frolova A."/>
            <person name="Merkel A.Y."/>
            <person name="Slobodkin A.I."/>
        </authorList>
    </citation>
    <scope>NUCLEOTIDE SEQUENCE [LARGE SCALE GENOMIC DNA]</scope>
    <source>
        <strain evidence="5 6">F-3ap</strain>
    </source>
</reference>
<dbReference type="PANTHER" id="PTHR10724:SF7">
    <property type="entry name" value="SMALL RIBOSOMAL SUBUNIT PROTEIN BS1C"/>
    <property type="match status" value="1"/>
</dbReference>
<keyword evidence="3" id="KW-0687">Ribonucleoprotein</keyword>
<evidence type="ECO:0000259" key="4">
    <source>
        <dbReference type="PROSITE" id="PS50126"/>
    </source>
</evidence>
<dbReference type="PROSITE" id="PS50126">
    <property type="entry name" value="S1"/>
    <property type="match status" value="4"/>
</dbReference>
<dbReference type="GO" id="GO:0006412">
    <property type="term" value="P:translation"/>
    <property type="evidence" value="ECO:0007669"/>
    <property type="project" value="TreeGrafter"/>
</dbReference>
<dbReference type="InterPro" id="IPR050437">
    <property type="entry name" value="Ribos_protein_bS1-like"/>
</dbReference>
<dbReference type="Pfam" id="PF00575">
    <property type="entry name" value="S1"/>
    <property type="match status" value="4"/>
</dbReference>
<comment type="caution">
    <text evidence="5">The sequence shown here is derived from an EMBL/GenBank/DDBJ whole genome shotgun (WGS) entry which is preliminary data.</text>
</comment>
<gene>
    <name evidence="5" type="primary">rpsA</name>
    <name evidence="5" type="ORF">GXN74_07665</name>
</gene>
<dbReference type="GO" id="GO:0003735">
    <property type="term" value="F:structural constituent of ribosome"/>
    <property type="evidence" value="ECO:0007669"/>
    <property type="project" value="TreeGrafter"/>
</dbReference>
<feature type="domain" description="S1 motif" evidence="4">
    <location>
        <begin position="287"/>
        <end position="356"/>
    </location>
</feature>
<accession>A0A7X5KP68</accession>
<dbReference type="CDD" id="cd05687">
    <property type="entry name" value="S1_RPS1_repeat_ec1_hs1"/>
    <property type="match status" value="1"/>
</dbReference>
<dbReference type="InterPro" id="IPR012340">
    <property type="entry name" value="NA-bd_OB-fold"/>
</dbReference>
<evidence type="ECO:0000313" key="6">
    <source>
        <dbReference type="Proteomes" id="UP000461585"/>
    </source>
</evidence>
<dbReference type="SUPFAM" id="SSF50249">
    <property type="entry name" value="Nucleic acid-binding proteins"/>
    <property type="match status" value="4"/>
</dbReference>
<dbReference type="EMBL" id="JAAEEH010000017">
    <property type="protein sequence ID" value="NDL67622.1"/>
    <property type="molecule type" value="Genomic_DNA"/>
</dbReference>
<dbReference type="NCBIfam" id="NF005208">
    <property type="entry name" value="PRK06676.1"/>
    <property type="match status" value="1"/>
</dbReference>
<feature type="domain" description="S1 motif" evidence="4">
    <location>
        <begin position="28"/>
        <end position="97"/>
    </location>
</feature>
<evidence type="ECO:0000256" key="1">
    <source>
        <dbReference type="ARBA" id="ARBA00006767"/>
    </source>
</evidence>
<dbReference type="FunFam" id="2.40.50.140:FF:000051">
    <property type="entry name" value="RNA-binding transcriptional accessory protein"/>
    <property type="match status" value="2"/>
</dbReference>
<organism evidence="5 6">
    <name type="scientific">Anaerotalea alkaliphila</name>
    <dbReference type="NCBI Taxonomy" id="2662126"/>
    <lineage>
        <taxon>Bacteria</taxon>
        <taxon>Bacillati</taxon>
        <taxon>Bacillota</taxon>
        <taxon>Clostridia</taxon>
        <taxon>Eubacteriales</taxon>
        <taxon>Anaerotalea</taxon>
    </lineage>
</organism>
<proteinExistence type="inferred from homology"/>
<dbReference type="SMART" id="SM00316">
    <property type="entry name" value="S1"/>
    <property type="match status" value="4"/>
</dbReference>
<dbReference type="InterPro" id="IPR003029">
    <property type="entry name" value="S1_domain"/>
</dbReference>
<feature type="domain" description="S1 motif" evidence="4">
    <location>
        <begin position="111"/>
        <end position="181"/>
    </location>
</feature>
<protein>
    <submittedName>
        <fullName evidence="5">30S ribosomal protein S1</fullName>
    </submittedName>
</protein>
<evidence type="ECO:0000256" key="2">
    <source>
        <dbReference type="ARBA" id="ARBA00022980"/>
    </source>
</evidence>
<keyword evidence="6" id="KW-1185">Reference proteome</keyword>
<dbReference type="Proteomes" id="UP000461585">
    <property type="component" value="Unassembled WGS sequence"/>
</dbReference>